<evidence type="ECO:0000259" key="1">
    <source>
        <dbReference type="Pfam" id="PF12867"/>
    </source>
</evidence>
<reference evidence="2 3" key="1">
    <citation type="submission" date="2016-10" db="EMBL/GenBank/DDBJ databases">
        <authorList>
            <person name="de Groot N.N."/>
        </authorList>
    </citation>
    <scope>NUCLEOTIDE SEQUENCE [LARGE SCALE GENOMIC DNA]</scope>
    <source>
        <strain evidence="2 3">DSM 23421</strain>
    </source>
</reference>
<dbReference type="Gene3D" id="1.20.120.450">
    <property type="entry name" value="dinb family like domain"/>
    <property type="match status" value="1"/>
</dbReference>
<protein>
    <submittedName>
        <fullName evidence="2">DinB superfamily protein</fullName>
    </submittedName>
</protein>
<dbReference type="RefSeq" id="WP_091869158.1">
    <property type="nucleotide sequence ID" value="NZ_FNAO01000006.1"/>
</dbReference>
<dbReference type="OrthoDB" id="1439983at2"/>
<feature type="domain" description="DinB-like" evidence="1">
    <location>
        <begin position="32"/>
        <end position="163"/>
    </location>
</feature>
<accession>A0A1G7E8K6</accession>
<gene>
    <name evidence="2" type="ORF">SAMN05421636_10680</name>
</gene>
<dbReference type="STRING" id="641691.SAMN05421636_10680"/>
<proteinExistence type="predicted"/>
<dbReference type="InterPro" id="IPR034660">
    <property type="entry name" value="DinB/YfiT-like"/>
</dbReference>
<evidence type="ECO:0000313" key="2">
    <source>
        <dbReference type="EMBL" id="SDE60038.1"/>
    </source>
</evidence>
<evidence type="ECO:0000313" key="3">
    <source>
        <dbReference type="Proteomes" id="UP000199109"/>
    </source>
</evidence>
<sequence length="177" mass="19983">MNKSTKNERPEVWLRGPIEGIPDQLQPAAHALVQSTEDTKKYMDGFPENLLWEKPSGRASVGFHLQHLTGVLDRLMTYAKAESLSEEQFEYLRNEGNADTKTTSAQLIENFKQKVDEAIPYFKTLNGSDLMENRSVGRKKLPTTILGLLFHAAEHSQRHVGQLLVTVSVLKNSEFSE</sequence>
<dbReference type="Proteomes" id="UP000199109">
    <property type="component" value="Unassembled WGS sequence"/>
</dbReference>
<dbReference type="AlphaFoldDB" id="A0A1G7E8K6"/>
<name>A0A1G7E8K6_9FLAO</name>
<organism evidence="2 3">
    <name type="scientific">Pricia antarctica</name>
    <dbReference type="NCBI Taxonomy" id="641691"/>
    <lineage>
        <taxon>Bacteria</taxon>
        <taxon>Pseudomonadati</taxon>
        <taxon>Bacteroidota</taxon>
        <taxon>Flavobacteriia</taxon>
        <taxon>Flavobacteriales</taxon>
        <taxon>Flavobacteriaceae</taxon>
        <taxon>Pricia</taxon>
    </lineage>
</organism>
<keyword evidence="3" id="KW-1185">Reference proteome</keyword>
<dbReference type="SUPFAM" id="SSF109854">
    <property type="entry name" value="DinB/YfiT-like putative metalloenzymes"/>
    <property type="match status" value="1"/>
</dbReference>
<dbReference type="EMBL" id="FNAO01000006">
    <property type="protein sequence ID" value="SDE60038.1"/>
    <property type="molecule type" value="Genomic_DNA"/>
</dbReference>
<dbReference type="Pfam" id="PF12867">
    <property type="entry name" value="DinB_2"/>
    <property type="match status" value="1"/>
</dbReference>
<dbReference type="InterPro" id="IPR024775">
    <property type="entry name" value="DinB-like"/>
</dbReference>